<comment type="caution">
    <text evidence="1">The sequence shown here is derived from an EMBL/GenBank/DDBJ whole genome shotgun (WGS) entry which is preliminary data.</text>
</comment>
<evidence type="ECO:0000313" key="1">
    <source>
        <dbReference type="EMBL" id="CAG8437523.1"/>
    </source>
</evidence>
<proteinExistence type="predicted"/>
<name>A0ACA9JUX0_9GLOM</name>
<dbReference type="EMBL" id="CAJVPU010000007">
    <property type="protein sequence ID" value="CAG8437523.1"/>
    <property type="molecule type" value="Genomic_DNA"/>
</dbReference>
<dbReference type="Proteomes" id="UP000789702">
    <property type="component" value="Unassembled WGS sequence"/>
</dbReference>
<sequence>MTTLILQNNDINVLLTADFETRVERKYMKTHDTDEDQIKELIRHNDEKFEEKLVDFILDTTEKNVEESFKELYEIVMKTKTNNEIFKKLGIALAFLLFSILLEIIFNKRYFITEIK</sequence>
<keyword evidence="2" id="KW-1185">Reference proteome</keyword>
<evidence type="ECO:0000313" key="2">
    <source>
        <dbReference type="Proteomes" id="UP000789702"/>
    </source>
</evidence>
<organism evidence="1 2">
    <name type="scientific">Dentiscutata heterogama</name>
    <dbReference type="NCBI Taxonomy" id="1316150"/>
    <lineage>
        <taxon>Eukaryota</taxon>
        <taxon>Fungi</taxon>
        <taxon>Fungi incertae sedis</taxon>
        <taxon>Mucoromycota</taxon>
        <taxon>Glomeromycotina</taxon>
        <taxon>Glomeromycetes</taxon>
        <taxon>Diversisporales</taxon>
        <taxon>Gigasporaceae</taxon>
        <taxon>Dentiscutata</taxon>
    </lineage>
</organism>
<accession>A0ACA9JUX0</accession>
<protein>
    <submittedName>
        <fullName evidence="1">14379_t:CDS:1</fullName>
    </submittedName>
</protein>
<reference evidence="1" key="1">
    <citation type="submission" date="2021-06" db="EMBL/GenBank/DDBJ databases">
        <authorList>
            <person name="Kallberg Y."/>
            <person name="Tangrot J."/>
            <person name="Rosling A."/>
        </authorList>
    </citation>
    <scope>NUCLEOTIDE SEQUENCE</scope>
    <source>
        <strain evidence="1">IL203A</strain>
    </source>
</reference>
<gene>
    <name evidence="1" type="ORF">DHETER_LOCUS14</name>
</gene>